<keyword evidence="1" id="KW-0175">Coiled coil</keyword>
<proteinExistence type="predicted"/>
<gene>
    <name evidence="3" type="ORF">GV828_05915</name>
</gene>
<organism evidence="3 4">
    <name type="scientific">Flavobacterium ichthyis</name>
    <dbReference type="NCBI Taxonomy" id="2698827"/>
    <lineage>
        <taxon>Bacteria</taxon>
        <taxon>Pseudomonadati</taxon>
        <taxon>Bacteroidota</taxon>
        <taxon>Flavobacteriia</taxon>
        <taxon>Flavobacteriales</taxon>
        <taxon>Flavobacteriaceae</taxon>
        <taxon>Flavobacterium</taxon>
    </lineage>
</organism>
<evidence type="ECO:0008006" key="5">
    <source>
        <dbReference type="Google" id="ProtNLM"/>
    </source>
</evidence>
<keyword evidence="4" id="KW-1185">Reference proteome</keyword>
<protein>
    <recommendedName>
        <fullName evidence="5">Outer membrane protein beta-barrel domain-containing protein</fullName>
    </recommendedName>
</protein>
<evidence type="ECO:0000256" key="2">
    <source>
        <dbReference type="SAM" id="SignalP"/>
    </source>
</evidence>
<keyword evidence="2" id="KW-0732">Signal</keyword>
<feature type="chain" id="PRO_5046521251" description="Outer membrane protein beta-barrel domain-containing protein" evidence="2">
    <location>
        <begin position="22"/>
        <end position="351"/>
    </location>
</feature>
<evidence type="ECO:0000313" key="4">
    <source>
        <dbReference type="Proteomes" id="UP000798602"/>
    </source>
</evidence>
<reference evidence="4" key="1">
    <citation type="submission" date="2020-01" db="EMBL/GenBank/DDBJ databases">
        <title>Sphingomonas sp. strain CSW-10.</title>
        <authorList>
            <person name="Chen W.-M."/>
        </authorList>
    </citation>
    <scope>NUCLEOTIDE SEQUENCE [LARGE SCALE GENOMIC DNA]</scope>
    <source>
        <strain evidence="4">NST-5</strain>
    </source>
</reference>
<dbReference type="EMBL" id="JAABLM010000006">
    <property type="protein sequence ID" value="NBL64735.1"/>
    <property type="molecule type" value="Genomic_DNA"/>
</dbReference>
<evidence type="ECO:0000313" key="3">
    <source>
        <dbReference type="EMBL" id="NBL64735.1"/>
    </source>
</evidence>
<sequence length="351" mass="40490">MQKIIFYAVAMLCLFTAKIFAQESFETQAKKIAKQIQVITKQEKDSLKMEIEKVNNDLDDNKITNEQADERKMQLADKRAKNIETRVALEEAKLTELVKKQVEGTLPSQKGVKLSYQWDNWENDKKVRDSVRKTISEFRTTSQFVFAFGFNNVLEDGNLGSIEGNDFKVWGSRFVETGITFNTRILKNHNLLHAKYGVSLMKNTLRPTDNRVFVNQGDQTTLENYPLNLKDSKLRNIYVVVPVHLEFDFTKKQNTGERTYFRTHESFRIGIGGYAGGNIKSKSVIRYEENGNKVRERSRGDYNVNDFIYGLSAYIGYGEISLYAKYDLNPIFENNTIDQNNVSLGIRFDLN</sequence>
<comment type="caution">
    <text evidence="3">The sequence shown here is derived from an EMBL/GenBank/DDBJ whole genome shotgun (WGS) entry which is preliminary data.</text>
</comment>
<feature type="coiled-coil region" evidence="1">
    <location>
        <begin position="44"/>
        <end position="100"/>
    </location>
</feature>
<name>A0ABW9Z7A7_9FLAO</name>
<accession>A0ABW9Z7A7</accession>
<dbReference type="Proteomes" id="UP000798602">
    <property type="component" value="Unassembled WGS sequence"/>
</dbReference>
<feature type="signal peptide" evidence="2">
    <location>
        <begin position="1"/>
        <end position="21"/>
    </location>
</feature>
<dbReference type="RefSeq" id="WP_166536564.1">
    <property type="nucleotide sequence ID" value="NZ_JAABLM010000006.1"/>
</dbReference>
<evidence type="ECO:0000256" key="1">
    <source>
        <dbReference type="SAM" id="Coils"/>
    </source>
</evidence>